<accession>A0ACB7XRM8</accession>
<name>A0ACB7XRM8_9ERIC</name>
<keyword evidence="2" id="KW-1185">Reference proteome</keyword>
<proteinExistence type="predicted"/>
<protein>
    <submittedName>
        <fullName evidence="1">Uncharacterized protein</fullName>
    </submittedName>
</protein>
<evidence type="ECO:0000313" key="2">
    <source>
        <dbReference type="Proteomes" id="UP000828048"/>
    </source>
</evidence>
<sequence length="68" mass="7361">MSPNSPLATTPRIAYVAAAIDDRRCKNHLTLGNGKTLPEMGLSPATHANRTFNIVAGLQPMTLCWILQ</sequence>
<dbReference type="Proteomes" id="UP000828048">
    <property type="component" value="Chromosome 1"/>
</dbReference>
<gene>
    <name evidence="1" type="ORF">Vadar_017691</name>
</gene>
<dbReference type="EMBL" id="CM037151">
    <property type="protein sequence ID" value="KAH7843526.1"/>
    <property type="molecule type" value="Genomic_DNA"/>
</dbReference>
<organism evidence="1 2">
    <name type="scientific">Vaccinium darrowii</name>
    <dbReference type="NCBI Taxonomy" id="229202"/>
    <lineage>
        <taxon>Eukaryota</taxon>
        <taxon>Viridiplantae</taxon>
        <taxon>Streptophyta</taxon>
        <taxon>Embryophyta</taxon>
        <taxon>Tracheophyta</taxon>
        <taxon>Spermatophyta</taxon>
        <taxon>Magnoliopsida</taxon>
        <taxon>eudicotyledons</taxon>
        <taxon>Gunneridae</taxon>
        <taxon>Pentapetalae</taxon>
        <taxon>asterids</taxon>
        <taxon>Ericales</taxon>
        <taxon>Ericaceae</taxon>
        <taxon>Vaccinioideae</taxon>
        <taxon>Vaccinieae</taxon>
        <taxon>Vaccinium</taxon>
    </lineage>
</organism>
<comment type="caution">
    <text evidence="1">The sequence shown here is derived from an EMBL/GenBank/DDBJ whole genome shotgun (WGS) entry which is preliminary data.</text>
</comment>
<evidence type="ECO:0000313" key="1">
    <source>
        <dbReference type="EMBL" id="KAH7843526.1"/>
    </source>
</evidence>
<reference evidence="1 2" key="1">
    <citation type="journal article" date="2021" name="Hortic Res">
        <title>High-quality reference genome and annotation aids understanding of berry development for evergreen blueberry (Vaccinium darrowii).</title>
        <authorList>
            <person name="Yu J."/>
            <person name="Hulse-Kemp A.M."/>
            <person name="Babiker E."/>
            <person name="Staton M."/>
        </authorList>
    </citation>
    <scope>NUCLEOTIDE SEQUENCE [LARGE SCALE GENOMIC DNA]</scope>
    <source>
        <strain evidence="2">cv. NJ 8807/NJ 8810</strain>
        <tissue evidence="1">Young leaf</tissue>
    </source>
</reference>